<protein>
    <recommendedName>
        <fullName evidence="4">Integral membrane protein</fullName>
    </recommendedName>
</protein>
<gene>
    <name evidence="2" type="ORF">GCM10010326_25040</name>
</gene>
<dbReference type="EMBL" id="BMUU01000003">
    <property type="protein sequence ID" value="GGY30076.1"/>
    <property type="molecule type" value="Genomic_DNA"/>
</dbReference>
<evidence type="ECO:0000313" key="2">
    <source>
        <dbReference type="EMBL" id="GGY30076.1"/>
    </source>
</evidence>
<dbReference type="GeneID" id="96290473"/>
<name>A0ABQ3A2N3_9ACTN</name>
<feature type="transmembrane region" description="Helical" evidence="1">
    <location>
        <begin position="110"/>
        <end position="129"/>
    </location>
</feature>
<keyword evidence="1" id="KW-0472">Membrane</keyword>
<comment type="caution">
    <text evidence="2">The sequence shown here is derived from an EMBL/GenBank/DDBJ whole genome shotgun (WGS) entry which is preliminary data.</text>
</comment>
<dbReference type="RefSeq" id="WP_190027052.1">
    <property type="nucleotide sequence ID" value="NZ_BMUU01000003.1"/>
</dbReference>
<keyword evidence="1" id="KW-0812">Transmembrane</keyword>
<evidence type="ECO:0008006" key="4">
    <source>
        <dbReference type="Google" id="ProtNLM"/>
    </source>
</evidence>
<proteinExistence type="predicted"/>
<dbReference type="Proteomes" id="UP000600946">
    <property type="component" value="Unassembled WGS sequence"/>
</dbReference>
<feature type="transmembrane region" description="Helical" evidence="1">
    <location>
        <begin position="136"/>
        <end position="154"/>
    </location>
</feature>
<evidence type="ECO:0000313" key="3">
    <source>
        <dbReference type="Proteomes" id="UP000600946"/>
    </source>
</evidence>
<keyword evidence="3" id="KW-1185">Reference proteome</keyword>
<evidence type="ECO:0000256" key="1">
    <source>
        <dbReference type="SAM" id="Phobius"/>
    </source>
</evidence>
<feature type="transmembrane region" description="Helical" evidence="1">
    <location>
        <begin position="7"/>
        <end position="30"/>
    </location>
</feature>
<organism evidence="2 3">
    <name type="scientific">Streptomyces xanthochromogenes</name>
    <dbReference type="NCBI Taxonomy" id="67384"/>
    <lineage>
        <taxon>Bacteria</taxon>
        <taxon>Bacillati</taxon>
        <taxon>Actinomycetota</taxon>
        <taxon>Actinomycetes</taxon>
        <taxon>Kitasatosporales</taxon>
        <taxon>Streptomycetaceae</taxon>
        <taxon>Streptomyces</taxon>
    </lineage>
</organism>
<accession>A0ABQ3A2N3</accession>
<keyword evidence="1" id="KW-1133">Transmembrane helix</keyword>
<reference evidence="3" key="1">
    <citation type="journal article" date="2019" name="Int. J. Syst. Evol. Microbiol.">
        <title>The Global Catalogue of Microorganisms (GCM) 10K type strain sequencing project: providing services to taxonomists for standard genome sequencing and annotation.</title>
        <authorList>
            <consortium name="The Broad Institute Genomics Platform"/>
            <consortium name="The Broad Institute Genome Sequencing Center for Infectious Disease"/>
            <person name="Wu L."/>
            <person name="Ma J."/>
        </authorList>
    </citation>
    <scope>NUCLEOTIDE SEQUENCE [LARGE SCALE GENOMIC DNA]</scope>
    <source>
        <strain evidence="3">JCM 4594</strain>
    </source>
</reference>
<sequence>MTKRSRTFLLVVVRAAAALVAVVLVVAGFWSSWGTAQHVMLSKGRDHGRLTVTSCAADVCTGPFVPTGGSAPHAHVTIPDSVAARRGDRLPVVLKPGTDDAVRSGLAGLLYAWLPLAGALLLASLLVAGGLRMPRTAWVVGLLGAAAMASAFIAL</sequence>